<protein>
    <recommendedName>
        <fullName evidence="1">DISARM protein DrmE C-terminal domain-containing protein</fullName>
    </recommendedName>
</protein>
<dbReference type="Proteomes" id="UP000517523">
    <property type="component" value="Unassembled WGS sequence"/>
</dbReference>
<dbReference type="Pfam" id="PF24957">
    <property type="entry name" value="DrmE_C"/>
    <property type="match status" value="1"/>
</dbReference>
<reference evidence="2 3" key="1">
    <citation type="submission" date="2020-08" db="EMBL/GenBank/DDBJ databases">
        <title>Genomic Encyclopedia of Type Strains, Phase III (KMG-III): the genomes of soil and plant-associated and newly described type strains.</title>
        <authorList>
            <person name="Whitman W."/>
        </authorList>
    </citation>
    <scope>NUCLEOTIDE SEQUENCE [LARGE SCALE GENOMIC DNA]</scope>
    <source>
        <strain evidence="2 3">CECT 5831</strain>
    </source>
</reference>
<evidence type="ECO:0000259" key="1">
    <source>
        <dbReference type="Pfam" id="PF24957"/>
    </source>
</evidence>
<dbReference type="RefSeq" id="WP_183586027.1">
    <property type="nucleotide sequence ID" value="NZ_JACHXJ010000006.1"/>
</dbReference>
<organism evidence="2 3">
    <name type="scientific">Paenibacillus rhizosphaerae</name>
    <dbReference type="NCBI Taxonomy" id="297318"/>
    <lineage>
        <taxon>Bacteria</taxon>
        <taxon>Bacillati</taxon>
        <taxon>Bacillota</taxon>
        <taxon>Bacilli</taxon>
        <taxon>Bacillales</taxon>
        <taxon>Paenibacillaceae</taxon>
        <taxon>Paenibacillus</taxon>
    </lineage>
</organism>
<dbReference type="AlphaFoldDB" id="A0A839U0Z5"/>
<gene>
    <name evidence="2" type="ORF">FHS19_006028</name>
</gene>
<accession>A0A839U0Z5</accession>
<name>A0A839U0Z5_9BACL</name>
<dbReference type="InterPro" id="IPR056666">
    <property type="entry name" value="DrmE_C"/>
</dbReference>
<sequence>MENQIFDKLNFASSKAVLLLEGKLLIKNNFISQHSETIIELLTKSRKERGLIFHHGTSLPMYFAIVLACFKSFLSDDRDHAEFLEELNVGDLVLYENKRGVYDGRDADDKIIIYYNDKGGTRTKNLVPVSLANRIQPYYGNAKSLDGRGIKRKKNVKTVLSKLFKIRTDDIKSVIRNSVVVVCDKQEADRFINHITLLVDQLQVKIGDVFPAAYYTSNDIDYYSGNSAKIDPLIKFTNKLSVARELIIEDRCIETLLINGTQYFAEDISEIASIYNRSSLKSIVMLGEISKGLNSKTITNLENLKLFIWKQDEIVFNNVDVLNSENVHDESRRLEKLSENFLNVEVKKVGVNFDLTDELVKCKHELYLLSRHPQENEKKTLFIKKSFWLLNLLEKSFFPIVQLEKMVAEKKVNAPSPDKELQSLVDLKGDFLGLSFEPLVQDVLDKLELIKRKLNETNPKFDYLIDKFRENKLVKRKYSIICAKTYYGKVFLESVPPHLREIVGKCDFFTPNKYSSNMMYHCVDVIGVWDWSKLNPLLISNTKSISFLLYRHENKRFTQAQDQTKKDLQFIKENNMLEKGFEIDNRQQHDAISVNTGLNEEYIENYLESITNNLNFSMILDSLRESYSAGTQTSEIVKVATLDTGEQLFLTQFYSPYVFDIDRQSVLEKQVSSLTVGDLLIFTNYDNEANDIVERIMDIILESDDCDENFRESYRKSLHWKDVLRNYMKKKRISYRDLSYIMTDVGTLKHEVTLKTWLDRSSHIVGPRDINSYIAIAKITRDPEILNSPEAFYYSTREVRTMRIRILKYLGKNIVQTYNKNKGAQEDEILNRLPIDLAKMSRLVEIEQLTEIESLAIPAHLANKPIIL</sequence>
<dbReference type="NCBIfam" id="NF038316">
    <property type="entry name" value="DrmE_fam"/>
    <property type="match status" value="1"/>
</dbReference>
<evidence type="ECO:0000313" key="3">
    <source>
        <dbReference type="Proteomes" id="UP000517523"/>
    </source>
</evidence>
<comment type="caution">
    <text evidence="2">The sequence shown here is derived from an EMBL/GenBank/DDBJ whole genome shotgun (WGS) entry which is preliminary data.</text>
</comment>
<evidence type="ECO:0000313" key="2">
    <source>
        <dbReference type="EMBL" id="MBB3131308.1"/>
    </source>
</evidence>
<feature type="domain" description="DISARM protein DrmE C-terminal" evidence="1">
    <location>
        <begin position="642"/>
        <end position="815"/>
    </location>
</feature>
<dbReference type="InterPro" id="IPR049794">
    <property type="entry name" value="DrmE"/>
</dbReference>
<dbReference type="EMBL" id="JACHXJ010000006">
    <property type="protein sequence ID" value="MBB3131308.1"/>
    <property type="molecule type" value="Genomic_DNA"/>
</dbReference>
<proteinExistence type="predicted"/>